<name>A0A927H8A6_9BACL</name>
<dbReference type="PANTHER" id="PTHR43649:SF12">
    <property type="entry name" value="DIACETYLCHITOBIOSE BINDING PROTEIN DASA"/>
    <property type="match status" value="1"/>
</dbReference>
<dbReference type="PANTHER" id="PTHR43649">
    <property type="entry name" value="ARABINOSE-BINDING PROTEIN-RELATED"/>
    <property type="match status" value="1"/>
</dbReference>
<dbReference type="SUPFAM" id="SSF53850">
    <property type="entry name" value="Periplasmic binding protein-like II"/>
    <property type="match status" value="1"/>
</dbReference>
<keyword evidence="1" id="KW-0732">Signal</keyword>
<reference evidence="2" key="1">
    <citation type="submission" date="2020-09" db="EMBL/GenBank/DDBJ databases">
        <title>A novel bacterium of genus Paenibacillus, isolated from South China Sea.</title>
        <authorList>
            <person name="Huang H."/>
            <person name="Mo K."/>
            <person name="Hu Y."/>
        </authorList>
    </citation>
    <scope>NUCLEOTIDE SEQUENCE</scope>
    <source>
        <strain evidence="2">IB182493</strain>
    </source>
</reference>
<sequence length="576" mass="64535">MKAKKFINSMVIISMVGMLMAACTNSPNPNSNSNQPSGENSETVTLTFGALGGSNLMDEKWWPDDMTVEIEKKLNIKLEWEIYDMDKLNLALAGNDLPDMMAIPVSYVQQVLDSKLAVPLDDYLDEYGTNIDSYTTRNDIVRKFLSNEDGKLYFRTPNTSLEGGDIGSEGWAGYVVRWDLFKQLGAPKIANDDDYIHVLKQMRDLQPETETGQKVYGMGIPGADGLWQWNIGKFATMGYVNNTTWGYASSVKDNSLIQNYLDVDKSPFWAAMKLFNRLNREGLFDPDSFTMKSEEMNEKAARGQYVGAKITWDVGKYNEAMKQADPNTIKGFMAIPAEGQYSWYGERPIAGWGDKEMFITSTSKNIEKAVQLFDFLDSPEGNRLHYSGVEGKHWEYKDGVPTIMQSTIDLRNSGNSDEWSKTGIGSMHNIIGAGGKSKHPDGYAYDLFQTKEALLATLSPLQKDFAKHYNVEYPGQLQMNMVAEGKHFDQSSSLAATINIGIGGAPSDISRIDAKMDEIATKAIPTLVMAKNDEEFNAARDKFIKDINAAGADKAWQWWQQQWNASREYVMSVDKK</sequence>
<protein>
    <recommendedName>
        <fullName evidence="4">ABC transporter substrate-binding protein</fullName>
    </recommendedName>
</protein>
<dbReference type="PROSITE" id="PS51257">
    <property type="entry name" value="PROKAR_LIPOPROTEIN"/>
    <property type="match status" value="1"/>
</dbReference>
<evidence type="ECO:0000256" key="1">
    <source>
        <dbReference type="SAM" id="SignalP"/>
    </source>
</evidence>
<keyword evidence="3" id="KW-1185">Reference proteome</keyword>
<gene>
    <name evidence="2" type="ORF">IDH41_22525</name>
</gene>
<feature type="chain" id="PRO_5039413888" description="ABC transporter substrate-binding protein" evidence="1">
    <location>
        <begin position="22"/>
        <end position="576"/>
    </location>
</feature>
<proteinExistence type="predicted"/>
<dbReference type="EMBL" id="JACXIY010000029">
    <property type="protein sequence ID" value="MBD2871367.1"/>
    <property type="molecule type" value="Genomic_DNA"/>
</dbReference>
<evidence type="ECO:0000313" key="3">
    <source>
        <dbReference type="Proteomes" id="UP000632125"/>
    </source>
</evidence>
<feature type="signal peptide" evidence="1">
    <location>
        <begin position="1"/>
        <end position="21"/>
    </location>
</feature>
<organism evidence="2 3">
    <name type="scientific">Paenibacillus arenilitoris</name>
    <dbReference type="NCBI Taxonomy" id="2772299"/>
    <lineage>
        <taxon>Bacteria</taxon>
        <taxon>Bacillati</taxon>
        <taxon>Bacillota</taxon>
        <taxon>Bacilli</taxon>
        <taxon>Bacillales</taxon>
        <taxon>Paenibacillaceae</taxon>
        <taxon>Paenibacillus</taxon>
    </lineage>
</organism>
<dbReference type="Proteomes" id="UP000632125">
    <property type="component" value="Unassembled WGS sequence"/>
</dbReference>
<dbReference type="InterPro" id="IPR050490">
    <property type="entry name" value="Bact_solute-bd_prot1"/>
</dbReference>
<evidence type="ECO:0000313" key="2">
    <source>
        <dbReference type="EMBL" id="MBD2871367.1"/>
    </source>
</evidence>
<dbReference type="Gene3D" id="3.40.190.10">
    <property type="entry name" value="Periplasmic binding protein-like II"/>
    <property type="match status" value="2"/>
</dbReference>
<dbReference type="AlphaFoldDB" id="A0A927H8A6"/>
<accession>A0A927H8A6</accession>
<dbReference type="RefSeq" id="WP_190865102.1">
    <property type="nucleotide sequence ID" value="NZ_JACXIY010000029.1"/>
</dbReference>
<evidence type="ECO:0008006" key="4">
    <source>
        <dbReference type="Google" id="ProtNLM"/>
    </source>
</evidence>
<comment type="caution">
    <text evidence="2">The sequence shown here is derived from an EMBL/GenBank/DDBJ whole genome shotgun (WGS) entry which is preliminary data.</text>
</comment>